<dbReference type="InterPro" id="IPR053031">
    <property type="entry name" value="Cuticle_assoc_protein"/>
</dbReference>
<dbReference type="InterPro" id="IPR003656">
    <property type="entry name" value="Znf_BED"/>
</dbReference>
<evidence type="ECO:0000256" key="5">
    <source>
        <dbReference type="SAM" id="MobiDB-lite"/>
    </source>
</evidence>
<dbReference type="EMBL" id="JAKOGI010000667">
    <property type="protein sequence ID" value="KAJ8431707.1"/>
    <property type="molecule type" value="Genomic_DNA"/>
</dbReference>
<dbReference type="SMART" id="SM00614">
    <property type="entry name" value="ZnF_BED"/>
    <property type="match status" value="1"/>
</dbReference>
<feature type="domain" description="BED-type" evidence="6">
    <location>
        <begin position="54"/>
        <end position="108"/>
    </location>
</feature>
<accession>A0A9Q1JVC7</accession>
<evidence type="ECO:0000313" key="7">
    <source>
        <dbReference type="EMBL" id="KAJ8431707.1"/>
    </source>
</evidence>
<dbReference type="InterPro" id="IPR036236">
    <property type="entry name" value="Znf_C2H2_sf"/>
</dbReference>
<gene>
    <name evidence="7" type="ORF">Cgig2_005214</name>
</gene>
<sequence length="181" mass="20672">MTRCCGSSDPIDVDSMHGESCTPSERDNVATKNNPEHGSGHTTDVDIESGHKRKLTSSVWDHFERKMMKGKMRAICSRCKKDFVGDSKSRTTHLRDHLKRCFKVKNQVNVRQSILRATVKMDSSSSKVNSTHESPSKHMESNVSYGKRPLNEIDDYENLWDKHVLEIPPKTTCRSEVETFF</sequence>
<dbReference type="GO" id="GO:0005634">
    <property type="term" value="C:nucleus"/>
    <property type="evidence" value="ECO:0007669"/>
    <property type="project" value="TreeGrafter"/>
</dbReference>
<dbReference type="PANTHER" id="PTHR34396:SF25">
    <property type="entry name" value="BOUNDARY ELEMENT ASSOCIATED FACTOR"/>
    <property type="match status" value="1"/>
</dbReference>
<dbReference type="GO" id="GO:0008270">
    <property type="term" value="F:zinc ion binding"/>
    <property type="evidence" value="ECO:0007669"/>
    <property type="project" value="UniProtKB-KW"/>
</dbReference>
<keyword evidence="2 4" id="KW-0863">Zinc-finger</keyword>
<feature type="compositionally biased region" description="Basic and acidic residues" evidence="5">
    <location>
        <begin position="24"/>
        <end position="39"/>
    </location>
</feature>
<feature type="region of interest" description="Disordered" evidence="5">
    <location>
        <begin position="1"/>
        <end position="50"/>
    </location>
</feature>
<dbReference type="GO" id="GO:0006357">
    <property type="term" value="P:regulation of transcription by RNA polymerase II"/>
    <property type="evidence" value="ECO:0007669"/>
    <property type="project" value="TreeGrafter"/>
</dbReference>
<comment type="caution">
    <text evidence="7">The sequence shown here is derived from an EMBL/GenBank/DDBJ whole genome shotgun (WGS) entry which is preliminary data.</text>
</comment>
<evidence type="ECO:0000256" key="2">
    <source>
        <dbReference type="ARBA" id="ARBA00022771"/>
    </source>
</evidence>
<dbReference type="Proteomes" id="UP001153076">
    <property type="component" value="Unassembled WGS sequence"/>
</dbReference>
<reference evidence="7" key="1">
    <citation type="submission" date="2022-04" db="EMBL/GenBank/DDBJ databases">
        <title>Carnegiea gigantea Genome sequencing and assembly v2.</title>
        <authorList>
            <person name="Copetti D."/>
            <person name="Sanderson M.J."/>
            <person name="Burquez A."/>
            <person name="Wojciechowski M.F."/>
        </authorList>
    </citation>
    <scope>NUCLEOTIDE SEQUENCE</scope>
    <source>
        <strain evidence="7">SGP5-SGP5p</strain>
        <tissue evidence="7">Aerial part</tissue>
    </source>
</reference>
<dbReference type="PROSITE" id="PS50808">
    <property type="entry name" value="ZF_BED"/>
    <property type="match status" value="1"/>
</dbReference>
<dbReference type="GO" id="GO:1990837">
    <property type="term" value="F:sequence-specific double-stranded DNA binding"/>
    <property type="evidence" value="ECO:0007669"/>
    <property type="project" value="TreeGrafter"/>
</dbReference>
<dbReference type="SUPFAM" id="SSF57667">
    <property type="entry name" value="beta-beta-alpha zinc fingers"/>
    <property type="match status" value="1"/>
</dbReference>
<keyword evidence="8" id="KW-1185">Reference proteome</keyword>
<evidence type="ECO:0000256" key="3">
    <source>
        <dbReference type="ARBA" id="ARBA00022833"/>
    </source>
</evidence>
<feature type="region of interest" description="Disordered" evidence="5">
    <location>
        <begin position="121"/>
        <end position="144"/>
    </location>
</feature>
<dbReference type="PANTHER" id="PTHR34396">
    <property type="entry name" value="OS03G0264950 PROTEIN-RELATED"/>
    <property type="match status" value="1"/>
</dbReference>
<evidence type="ECO:0000256" key="1">
    <source>
        <dbReference type="ARBA" id="ARBA00022723"/>
    </source>
</evidence>
<proteinExistence type="predicted"/>
<organism evidence="7 8">
    <name type="scientific">Carnegiea gigantea</name>
    <dbReference type="NCBI Taxonomy" id="171969"/>
    <lineage>
        <taxon>Eukaryota</taxon>
        <taxon>Viridiplantae</taxon>
        <taxon>Streptophyta</taxon>
        <taxon>Embryophyta</taxon>
        <taxon>Tracheophyta</taxon>
        <taxon>Spermatophyta</taxon>
        <taxon>Magnoliopsida</taxon>
        <taxon>eudicotyledons</taxon>
        <taxon>Gunneridae</taxon>
        <taxon>Pentapetalae</taxon>
        <taxon>Caryophyllales</taxon>
        <taxon>Cactineae</taxon>
        <taxon>Cactaceae</taxon>
        <taxon>Cactoideae</taxon>
        <taxon>Echinocereeae</taxon>
        <taxon>Carnegiea</taxon>
    </lineage>
</organism>
<evidence type="ECO:0000259" key="6">
    <source>
        <dbReference type="PROSITE" id="PS50808"/>
    </source>
</evidence>
<protein>
    <recommendedName>
        <fullName evidence="6">BED-type domain-containing protein</fullName>
    </recommendedName>
</protein>
<evidence type="ECO:0000256" key="4">
    <source>
        <dbReference type="PROSITE-ProRule" id="PRU00027"/>
    </source>
</evidence>
<keyword evidence="1" id="KW-0479">Metal-binding</keyword>
<evidence type="ECO:0000313" key="8">
    <source>
        <dbReference type="Proteomes" id="UP001153076"/>
    </source>
</evidence>
<keyword evidence="3" id="KW-0862">Zinc</keyword>
<dbReference type="Pfam" id="PF02892">
    <property type="entry name" value="zf-BED"/>
    <property type="match status" value="1"/>
</dbReference>
<dbReference type="OrthoDB" id="1937726at2759"/>
<feature type="compositionally biased region" description="Polar residues" evidence="5">
    <location>
        <begin position="121"/>
        <end position="133"/>
    </location>
</feature>
<name>A0A9Q1JVC7_9CARY</name>
<dbReference type="AlphaFoldDB" id="A0A9Q1JVC7"/>